<dbReference type="InterPro" id="IPR050547">
    <property type="entry name" value="DEAD_box_RNA_helicases"/>
</dbReference>
<dbReference type="SMART" id="SM00487">
    <property type="entry name" value="DEXDc"/>
    <property type="match status" value="1"/>
</dbReference>
<dbReference type="EMBL" id="BOOG01000057">
    <property type="protein sequence ID" value="GIH72651.1"/>
    <property type="molecule type" value="Genomic_DNA"/>
</dbReference>
<dbReference type="Pfam" id="PF22590">
    <property type="entry name" value="Cas3-like_C_2"/>
    <property type="match status" value="1"/>
</dbReference>
<dbReference type="GO" id="GO:0003723">
    <property type="term" value="F:RNA binding"/>
    <property type="evidence" value="ECO:0007669"/>
    <property type="project" value="TreeGrafter"/>
</dbReference>
<proteinExistence type="inferred from homology"/>
<keyword evidence="9" id="KW-0051">Antiviral defense</keyword>
<dbReference type="Gene3D" id="3.40.50.300">
    <property type="entry name" value="P-loop containing nucleotide triphosphate hydrolases"/>
    <property type="match status" value="2"/>
</dbReference>
<dbReference type="PROSITE" id="PS51643">
    <property type="entry name" value="HD_CAS3"/>
    <property type="match status" value="1"/>
</dbReference>
<dbReference type="PANTHER" id="PTHR47963">
    <property type="entry name" value="DEAD-BOX ATP-DEPENDENT RNA HELICASE 47, MITOCHONDRIAL"/>
    <property type="match status" value="1"/>
</dbReference>
<evidence type="ECO:0000256" key="2">
    <source>
        <dbReference type="ARBA" id="ARBA00009046"/>
    </source>
</evidence>
<comment type="similarity">
    <text evidence="1">In the N-terminal section; belongs to the CRISPR-associated nuclease Cas3-HD family.</text>
</comment>
<dbReference type="GO" id="GO:0016787">
    <property type="term" value="F:hydrolase activity"/>
    <property type="evidence" value="ECO:0007669"/>
    <property type="project" value="UniProtKB-KW"/>
</dbReference>
<dbReference type="Pfam" id="PF18019">
    <property type="entry name" value="Cas3_HD"/>
    <property type="match status" value="1"/>
</dbReference>
<evidence type="ECO:0000313" key="11">
    <source>
        <dbReference type="EMBL" id="GIH72651.1"/>
    </source>
</evidence>
<keyword evidence="6" id="KW-0378">Hydrolase</keyword>
<evidence type="ECO:0000256" key="5">
    <source>
        <dbReference type="ARBA" id="ARBA00022741"/>
    </source>
</evidence>
<evidence type="ECO:0000256" key="7">
    <source>
        <dbReference type="ARBA" id="ARBA00022806"/>
    </source>
</evidence>
<dbReference type="GO" id="GO:0003724">
    <property type="term" value="F:RNA helicase activity"/>
    <property type="evidence" value="ECO:0007669"/>
    <property type="project" value="TreeGrafter"/>
</dbReference>
<dbReference type="SUPFAM" id="SSF52540">
    <property type="entry name" value="P-loop containing nucleoside triphosphate hydrolases"/>
    <property type="match status" value="1"/>
</dbReference>
<evidence type="ECO:0000256" key="1">
    <source>
        <dbReference type="ARBA" id="ARBA00006847"/>
    </source>
</evidence>
<dbReference type="InterPro" id="IPR027417">
    <property type="entry name" value="P-loop_NTPase"/>
</dbReference>
<dbReference type="InterPro" id="IPR054712">
    <property type="entry name" value="Cas3-like_dom"/>
</dbReference>
<comment type="similarity">
    <text evidence="2">In the central section; belongs to the CRISPR-associated helicase Cas3 family.</text>
</comment>
<dbReference type="CDD" id="cd09641">
    <property type="entry name" value="Cas3''_I"/>
    <property type="match status" value="1"/>
</dbReference>
<dbReference type="InterPro" id="IPR038257">
    <property type="entry name" value="CRISPR-assoc_Cas3_HD_sf"/>
</dbReference>
<evidence type="ECO:0000313" key="12">
    <source>
        <dbReference type="Proteomes" id="UP000610966"/>
    </source>
</evidence>
<dbReference type="PANTHER" id="PTHR47963:SF9">
    <property type="entry name" value="CRISPR-ASSOCIATED ENDONUCLEASE_HELICASE CAS3"/>
    <property type="match status" value="1"/>
</dbReference>
<evidence type="ECO:0000256" key="9">
    <source>
        <dbReference type="ARBA" id="ARBA00023118"/>
    </source>
</evidence>
<name>A0A8J3RE85_9ACTN</name>
<comment type="caution">
    <text evidence="11">The sequence shown here is derived from an EMBL/GenBank/DDBJ whole genome shotgun (WGS) entry which is preliminary data.</text>
</comment>
<keyword evidence="5" id="KW-0547">Nucleotide-binding</keyword>
<dbReference type="InterPro" id="IPR041372">
    <property type="entry name" value="Cas3_C"/>
</dbReference>
<dbReference type="NCBIfam" id="TIGR01587">
    <property type="entry name" value="cas3_core"/>
    <property type="match status" value="1"/>
</dbReference>
<dbReference type="Pfam" id="PF18395">
    <property type="entry name" value="Cas3_C"/>
    <property type="match status" value="1"/>
</dbReference>
<keyword evidence="12" id="KW-1185">Reference proteome</keyword>
<accession>A0A8J3RE85</accession>
<evidence type="ECO:0000256" key="6">
    <source>
        <dbReference type="ARBA" id="ARBA00022801"/>
    </source>
</evidence>
<organism evidence="11 12">
    <name type="scientific">Sphaerimonospora thailandensis</name>
    <dbReference type="NCBI Taxonomy" id="795644"/>
    <lineage>
        <taxon>Bacteria</taxon>
        <taxon>Bacillati</taxon>
        <taxon>Actinomycetota</taxon>
        <taxon>Actinomycetes</taxon>
        <taxon>Streptosporangiales</taxon>
        <taxon>Streptosporangiaceae</taxon>
        <taxon>Sphaerimonospora</taxon>
    </lineage>
</organism>
<keyword evidence="4" id="KW-0479">Metal-binding</keyword>
<dbReference type="AlphaFoldDB" id="A0A8J3RE85"/>
<keyword evidence="7" id="KW-0347">Helicase</keyword>
<dbReference type="GO" id="GO:0005524">
    <property type="term" value="F:ATP binding"/>
    <property type="evidence" value="ECO:0007669"/>
    <property type="project" value="UniProtKB-KW"/>
</dbReference>
<dbReference type="Gene3D" id="1.10.3210.30">
    <property type="match status" value="1"/>
</dbReference>
<dbReference type="Proteomes" id="UP000610966">
    <property type="component" value="Unassembled WGS sequence"/>
</dbReference>
<dbReference type="CDD" id="cd17930">
    <property type="entry name" value="DEXHc_cas3"/>
    <property type="match status" value="1"/>
</dbReference>
<sequence>MACMLNEEPVSRELVDGLTAEARSVWAKHDRETDGWLPLWRHMADSGAVAILLWDRWLPLQVRRVIADGLPGGDEEARRLAVWLATTHDIGKATPAFACQVESLADRMRARGLDMPQRRQLPDRKLAPHSLAGQVLLQEWLVERYGWPRSATLPFTIIAGGHHGVPPTSSDIKELTAHRELLRTPGCVSLWRSVQQELLDGCARVCGVEDLLTGWQKINLSQPAQVLLTGMVIVADWIASNSDLFPYFPEAEHRRGAERVEAAWRGLALPEPWRAPEPTGEPTALFNSRFRLPPGARIRPVQERAVEAALAMPAPGLMIIEAPMGEGKTEAALAAAEIFAARSGAGGCFLALPTMATSNAMFPRLLGWLRRVFADQAGAEPAGNGPRSVLLAHSKAALNEKFAGLVRAGRRAARGIESDGSRDEWRHHADRRLSSAELIAHQWLRGRKKGMLSSFVVGTIDQLLFMGLKSRHLALRHLALAGKVVVIDEAHAYDTYMNSYLDRVLSWLGAYRVPVVVLSATLPAGRRRELAAVYAGTAADDAGFTGLADADAYPLLTVVPPGGPAAIEAVEPSGRRVEVRLERLDDDLAALGDRLVLELAEGGCALVVRNTVDRVLETSAYLRERFGSERVTVAHARFLDPDRADRDAELLARFGPPEKSADRPTGVHIVVASQVAEQSLDIDFDLLVSDLCPIDLLLQRMGRLHRHERGKDQGDRPERLRTALCLLTGADWHAVPVEPVRGSQRIYRVHTLLRSAAVLEPYLSGTAETGHTVRLPEDISPLVQRAYGAAPVGPAGWQEAMTRARDSHDLHQEQQRQKSWDFQISEVGKAGRALIGWLEAGVGDADDTRRGRAQVRDGVESLEVLVVQRRTDGTLTTVPWLHGGHGGLDLPTESAPEPRLARIVASCSLRLPFHFSIPETLDRAIEELEAECVAAWQSTESHWLAGELILMLDENCRTRLAGYDLHYTPEDGLEVARAE</sequence>
<dbReference type="InterPro" id="IPR006474">
    <property type="entry name" value="Helicase_Cas3_CRISPR-ass_core"/>
</dbReference>
<feature type="domain" description="HD Cas3-type" evidence="10">
    <location>
        <begin position="32"/>
        <end position="238"/>
    </location>
</feature>
<evidence type="ECO:0000256" key="4">
    <source>
        <dbReference type="ARBA" id="ARBA00022723"/>
    </source>
</evidence>
<evidence type="ECO:0000256" key="8">
    <source>
        <dbReference type="ARBA" id="ARBA00022840"/>
    </source>
</evidence>
<dbReference type="GO" id="GO:0004518">
    <property type="term" value="F:nuclease activity"/>
    <property type="evidence" value="ECO:0007669"/>
    <property type="project" value="UniProtKB-KW"/>
</dbReference>
<dbReference type="InterPro" id="IPR006483">
    <property type="entry name" value="CRISPR-assoc_Cas3_HD"/>
</dbReference>
<dbReference type="GO" id="GO:0046872">
    <property type="term" value="F:metal ion binding"/>
    <property type="evidence" value="ECO:0007669"/>
    <property type="project" value="UniProtKB-KW"/>
</dbReference>
<gene>
    <name evidence="11" type="ORF">Mth01_49040</name>
</gene>
<reference evidence="11" key="1">
    <citation type="submission" date="2021-01" db="EMBL/GenBank/DDBJ databases">
        <title>Whole genome shotgun sequence of Sphaerimonospora thailandensis NBRC 107569.</title>
        <authorList>
            <person name="Komaki H."/>
            <person name="Tamura T."/>
        </authorList>
    </citation>
    <scope>NUCLEOTIDE SEQUENCE</scope>
    <source>
        <strain evidence="11">NBRC 107569</strain>
    </source>
</reference>
<keyword evidence="8" id="KW-0067">ATP-binding</keyword>
<protein>
    <submittedName>
        <fullName evidence="11">CRISPR-associated helicase/endonuclease Cas3</fullName>
    </submittedName>
</protein>
<dbReference type="GO" id="GO:0051607">
    <property type="term" value="P:defense response to virus"/>
    <property type="evidence" value="ECO:0007669"/>
    <property type="project" value="UniProtKB-KW"/>
</dbReference>
<keyword evidence="3" id="KW-0540">Nuclease</keyword>
<dbReference type="InterPro" id="IPR014001">
    <property type="entry name" value="Helicase_ATP-bd"/>
</dbReference>
<evidence type="ECO:0000259" key="10">
    <source>
        <dbReference type="PROSITE" id="PS51643"/>
    </source>
</evidence>
<evidence type="ECO:0000256" key="3">
    <source>
        <dbReference type="ARBA" id="ARBA00022722"/>
    </source>
</evidence>
<dbReference type="NCBIfam" id="TIGR01596">
    <property type="entry name" value="cas3_HD"/>
    <property type="match status" value="1"/>
</dbReference>